<keyword evidence="2" id="KW-1185">Reference proteome</keyword>
<dbReference type="Proteomes" id="UP000002945">
    <property type="component" value="Unassembled WGS sequence"/>
</dbReference>
<evidence type="ECO:0000313" key="1">
    <source>
        <dbReference type="EMBL" id="EDP98352.1"/>
    </source>
</evidence>
<protein>
    <submittedName>
        <fullName evidence="1">Uncharacterized protein</fullName>
    </submittedName>
</protein>
<proteinExistence type="predicted"/>
<comment type="caution">
    <text evidence="1">The sequence shown here is derived from an EMBL/GenBank/DDBJ whole genome shotgun (WGS) entry which is preliminary data.</text>
</comment>
<dbReference type="HOGENOM" id="CLU_3422910_0_0_10"/>
<organism evidence="1 2">
    <name type="scientific">Kordia algicida OT-1</name>
    <dbReference type="NCBI Taxonomy" id="391587"/>
    <lineage>
        <taxon>Bacteria</taxon>
        <taxon>Pseudomonadati</taxon>
        <taxon>Bacteroidota</taxon>
        <taxon>Flavobacteriia</taxon>
        <taxon>Flavobacteriales</taxon>
        <taxon>Flavobacteriaceae</taxon>
        <taxon>Kordia</taxon>
    </lineage>
</organism>
<evidence type="ECO:0000313" key="2">
    <source>
        <dbReference type="Proteomes" id="UP000002945"/>
    </source>
</evidence>
<gene>
    <name evidence="1" type="ORF">KAOT1_14082</name>
</gene>
<dbReference type="EMBL" id="ABIB01000001">
    <property type="protein sequence ID" value="EDP98352.1"/>
    <property type="molecule type" value="Genomic_DNA"/>
</dbReference>
<dbReference type="AlphaFoldDB" id="A9DKL8"/>
<name>A9DKL8_9FLAO</name>
<sequence>MNSELQIEKTPFGYIIPFLFDYF</sequence>
<accession>A9DKL8</accession>
<reference evidence="1 2" key="1">
    <citation type="journal article" date="2011" name="J. Bacteriol.">
        <title>Genome sequence of the algicidal bacterium Kordia algicida OT-1.</title>
        <authorList>
            <person name="Lee H.S."/>
            <person name="Kang S.G."/>
            <person name="Kwon K.K."/>
            <person name="Lee J.H."/>
            <person name="Kim S.J."/>
        </authorList>
    </citation>
    <scope>NUCLEOTIDE SEQUENCE [LARGE SCALE GENOMIC DNA]</scope>
    <source>
        <strain evidence="1 2">OT-1</strain>
    </source>
</reference>
<dbReference type="STRING" id="391587.KAOT1_14082"/>